<dbReference type="Pfam" id="PF02995">
    <property type="entry name" value="DUF229"/>
    <property type="match status" value="1"/>
</dbReference>
<keyword evidence="1" id="KW-0812">Transmembrane</keyword>
<organism evidence="2 3">
    <name type="scientific">Blepharisma stoltei</name>
    <dbReference type="NCBI Taxonomy" id="1481888"/>
    <lineage>
        <taxon>Eukaryota</taxon>
        <taxon>Sar</taxon>
        <taxon>Alveolata</taxon>
        <taxon>Ciliophora</taxon>
        <taxon>Postciliodesmatophora</taxon>
        <taxon>Heterotrichea</taxon>
        <taxon>Heterotrichida</taxon>
        <taxon>Blepharismidae</taxon>
        <taxon>Blepharisma</taxon>
    </lineage>
</organism>
<dbReference type="PANTHER" id="PTHR10974:SF1">
    <property type="entry name" value="FI08016P-RELATED"/>
    <property type="match status" value="1"/>
</dbReference>
<comment type="caution">
    <text evidence="2">The sequence shown here is derived from an EMBL/GenBank/DDBJ whole genome shotgun (WGS) entry which is preliminary data.</text>
</comment>
<evidence type="ECO:0000256" key="1">
    <source>
        <dbReference type="SAM" id="Phobius"/>
    </source>
</evidence>
<dbReference type="InterPro" id="IPR017850">
    <property type="entry name" value="Alkaline_phosphatase_core_sf"/>
</dbReference>
<sequence>MDFIIRRQGKSLFFTFLLLILVSGFWTFLLLIERDQSTPEVILPSEVVFTEKETIEIKRHPEIPSLSESLVSWSDIPVDKNAKVLTWPLSQIPHFKDSDNASCIPRSFGYSKQQAENLFKTEGFYTCDKGKDFLSFRDNKLEINCPEGSDSSYVLGTLPEEEVLNDSKMRPRWKKYEGEVDSGRSEYAFGKCGDIKQGILKNKFLKSASDRAFNTTEKLKKEMNIMGKVRPLTVLFVLFDAYSRYHFYRNSPKTLEFLNSQAVNGTFSEKFTIYDFLINNAHAENTQPNLIPMFYGYNLRSHKIRLEGYSYNNQSDTWKFKDLQKEAIWKHYENYGFVTMFSYDTVWNYMTQSTGRKVLTDHVATNFWHASSEIFGYPDFMNYKRCIGNHYSHYYTLDYTKQFIRNYQENNKFAYIHLSQAHEYAGTIIKIVDDDLKEFLEDTLKYYNEKEEDLVIMLVGDHGKHVEPYDTYPEGYVENQLPFHILITNKELVNKMSADEFLKHNTQRLVSRFDWYMTLKHLATVPYGSLKPNSDLYLTWRSMTDSNHSLSLFSEKVDNYRECSDMKIPLHRCSCLPFFKVEEKLYSSEPLTTLGRLGIFAVNNRIKNDNSLEFCKKITFKEIIQAEFQELNDKDESKTYRIRVTIHEDEKASFEVYGLLTSKENLKKMMKKDEDGEIYPVANVVVENRKEEMAIQVQEIIRVDPYAGICEEIAATLGTKSAYCICRKPQNYDFTKNITPPKERIFNQLKKKLKVQLASFNETCYESCMVKDTICQQWGFELINKLEILKEPWNKDGGGYEIWINDTHVEEFNDIQILEYSNRTALSFEEADDGKYNLLFGNWTKMSCYLRDEEVQLLCPCV</sequence>
<dbReference type="Proteomes" id="UP001162131">
    <property type="component" value="Unassembled WGS sequence"/>
</dbReference>
<dbReference type="AlphaFoldDB" id="A0AAU9K193"/>
<dbReference type="Gene3D" id="3.40.720.10">
    <property type="entry name" value="Alkaline Phosphatase, subunit A"/>
    <property type="match status" value="1"/>
</dbReference>
<evidence type="ECO:0000313" key="3">
    <source>
        <dbReference type="Proteomes" id="UP001162131"/>
    </source>
</evidence>
<dbReference type="PANTHER" id="PTHR10974">
    <property type="entry name" value="FI08016P-RELATED"/>
    <property type="match status" value="1"/>
</dbReference>
<protein>
    <recommendedName>
        <fullName evidence="4">Sulfatase N-terminal domain-containing protein</fullName>
    </recommendedName>
</protein>
<accession>A0AAU9K193</accession>
<evidence type="ECO:0000313" key="2">
    <source>
        <dbReference type="EMBL" id="CAG9326941.1"/>
    </source>
</evidence>
<dbReference type="InterPro" id="IPR004245">
    <property type="entry name" value="DUF229"/>
</dbReference>
<feature type="transmembrane region" description="Helical" evidence="1">
    <location>
        <begin position="12"/>
        <end position="32"/>
    </location>
</feature>
<keyword evidence="3" id="KW-1185">Reference proteome</keyword>
<dbReference type="EMBL" id="CAJZBQ010000041">
    <property type="protein sequence ID" value="CAG9326941.1"/>
    <property type="molecule type" value="Genomic_DNA"/>
</dbReference>
<name>A0AAU9K193_9CILI</name>
<proteinExistence type="predicted"/>
<evidence type="ECO:0008006" key="4">
    <source>
        <dbReference type="Google" id="ProtNLM"/>
    </source>
</evidence>
<keyword evidence="1" id="KW-1133">Transmembrane helix</keyword>
<dbReference type="SUPFAM" id="SSF53649">
    <property type="entry name" value="Alkaline phosphatase-like"/>
    <property type="match status" value="1"/>
</dbReference>
<gene>
    <name evidence="2" type="ORF">BSTOLATCC_MIC42200</name>
</gene>
<dbReference type="GO" id="GO:0005615">
    <property type="term" value="C:extracellular space"/>
    <property type="evidence" value="ECO:0007669"/>
    <property type="project" value="TreeGrafter"/>
</dbReference>
<reference evidence="2" key="1">
    <citation type="submission" date="2021-09" db="EMBL/GenBank/DDBJ databases">
        <authorList>
            <consortium name="AG Swart"/>
            <person name="Singh M."/>
            <person name="Singh A."/>
            <person name="Seah K."/>
            <person name="Emmerich C."/>
        </authorList>
    </citation>
    <scope>NUCLEOTIDE SEQUENCE</scope>
    <source>
        <strain evidence="2">ATCC30299</strain>
    </source>
</reference>
<keyword evidence="1" id="KW-0472">Membrane</keyword>